<organism evidence="2 3">
    <name type="scientific">Chrysochromulina tobinii</name>
    <dbReference type="NCBI Taxonomy" id="1460289"/>
    <lineage>
        <taxon>Eukaryota</taxon>
        <taxon>Haptista</taxon>
        <taxon>Haptophyta</taxon>
        <taxon>Prymnesiophyceae</taxon>
        <taxon>Prymnesiales</taxon>
        <taxon>Chrysochromulinaceae</taxon>
        <taxon>Chrysochromulina</taxon>
    </lineage>
</organism>
<comment type="caution">
    <text evidence="2">The sequence shown here is derived from an EMBL/GenBank/DDBJ whole genome shotgun (WGS) entry which is preliminary data.</text>
</comment>
<dbReference type="Proteomes" id="UP000037460">
    <property type="component" value="Unassembled WGS sequence"/>
</dbReference>
<name>A0A0M0K057_9EUKA</name>
<dbReference type="AlphaFoldDB" id="A0A0M0K057"/>
<proteinExistence type="predicted"/>
<evidence type="ECO:0000313" key="3">
    <source>
        <dbReference type="Proteomes" id="UP000037460"/>
    </source>
</evidence>
<sequence length="484" mass="51722">MALQEAILAVGARRTHRAEDEPKSDGELKDEMVELMRRKKEYLGQAKLKGAELAVVRKEMQAADALWLEEARLEEGRHRLVAEALKRLHQRPDQSFTFTDQSSAVDATPGMDPRLARLLGLRDGSGAPRGRVTDELDPVPVLPPPAPASQRPLSQQSAAAMVRRKESANLGSTRMMESDPVPIMPPPRPIRTPKNAAPLTPKKGASPPPKLTSAKEAGKKAASLFSGSGLASIFEAAAPSAAPTKLLTSPRLAKAATARTALVSGAVSGAVSSAVSGAVSGGESSDEAGVVAGGHVKPALKLKTSSAKLAYDKQYNLKEAGWERPSHIKWDPSTKQVLRRAKQAAKENRGGTIDLTPQGNTHRVVYGKASDAVINRVAPSRPVLDLEDGEMPLQGREWLAKQIELTAALNQGYASKNPVQDESNVTDTPAGSYVPKARKTVRANQKGKVSARQLRPTGLGVEGHVKIATGRRMKTGRRCTRVDM</sequence>
<dbReference type="EMBL" id="JWZX01001827">
    <property type="protein sequence ID" value="KOO32194.1"/>
    <property type="molecule type" value="Genomic_DNA"/>
</dbReference>
<gene>
    <name evidence="2" type="ORF">Ctob_003226</name>
</gene>
<keyword evidence="3" id="KW-1185">Reference proteome</keyword>
<accession>A0A0M0K057</accession>
<reference evidence="3" key="1">
    <citation type="journal article" date="2015" name="PLoS Genet.">
        <title>Genome Sequence and Transcriptome Analyses of Chrysochromulina tobin: Metabolic Tools for Enhanced Algal Fitness in the Prominent Order Prymnesiales (Haptophyceae).</title>
        <authorList>
            <person name="Hovde B.T."/>
            <person name="Deodato C.R."/>
            <person name="Hunsperger H.M."/>
            <person name="Ryken S.A."/>
            <person name="Yost W."/>
            <person name="Jha R.K."/>
            <person name="Patterson J."/>
            <person name="Monnat R.J. Jr."/>
            <person name="Barlow S.B."/>
            <person name="Starkenburg S.R."/>
            <person name="Cattolico R.A."/>
        </authorList>
    </citation>
    <scope>NUCLEOTIDE SEQUENCE</scope>
    <source>
        <strain evidence="3">CCMP291</strain>
    </source>
</reference>
<protein>
    <submittedName>
        <fullName evidence="2">Uncharacterized protein</fullName>
    </submittedName>
</protein>
<feature type="region of interest" description="Disordered" evidence="1">
    <location>
        <begin position="122"/>
        <end position="217"/>
    </location>
</feature>
<evidence type="ECO:0000256" key="1">
    <source>
        <dbReference type="SAM" id="MobiDB-lite"/>
    </source>
</evidence>
<evidence type="ECO:0000313" key="2">
    <source>
        <dbReference type="EMBL" id="KOO32194.1"/>
    </source>
</evidence>
<feature type="compositionally biased region" description="Low complexity" evidence="1">
    <location>
        <begin position="148"/>
        <end position="160"/>
    </location>
</feature>